<dbReference type="Proteomes" id="UP000271162">
    <property type="component" value="Unassembled WGS sequence"/>
</dbReference>
<evidence type="ECO:0000313" key="1">
    <source>
        <dbReference type="EMBL" id="VDL68684.1"/>
    </source>
</evidence>
<dbReference type="WBParaSite" id="NBR_0000509701-mRNA-1">
    <property type="protein sequence ID" value="NBR_0000509701-mRNA-1"/>
    <property type="gene ID" value="NBR_0000509701"/>
</dbReference>
<sequence>MFDSLKCLTRPINRWAIVLAADLVELVTALVRRVTIALARNSDAAKIAWAEDLVCLTRPINRWAIALAADLVELVTALVRRVTIALARNSDAAK</sequence>
<evidence type="ECO:0000313" key="2">
    <source>
        <dbReference type="Proteomes" id="UP000271162"/>
    </source>
</evidence>
<protein>
    <submittedName>
        <fullName evidence="3">Transposase</fullName>
    </submittedName>
</protein>
<gene>
    <name evidence="1" type="ORF">NBR_LOCUS5095</name>
</gene>
<reference evidence="1 2" key="2">
    <citation type="submission" date="2018-11" db="EMBL/GenBank/DDBJ databases">
        <authorList>
            <consortium name="Pathogen Informatics"/>
        </authorList>
    </citation>
    <scope>NUCLEOTIDE SEQUENCE [LARGE SCALE GENOMIC DNA]</scope>
</reference>
<proteinExistence type="predicted"/>
<dbReference type="EMBL" id="UYSL01011269">
    <property type="protein sequence ID" value="VDL68684.1"/>
    <property type="molecule type" value="Genomic_DNA"/>
</dbReference>
<name>A0A0N4XRE5_NIPBR</name>
<keyword evidence="2" id="KW-1185">Reference proteome</keyword>
<evidence type="ECO:0000313" key="3">
    <source>
        <dbReference type="WBParaSite" id="NBR_0000509701-mRNA-1"/>
    </source>
</evidence>
<organism evidence="3">
    <name type="scientific">Nippostrongylus brasiliensis</name>
    <name type="common">Rat hookworm</name>
    <dbReference type="NCBI Taxonomy" id="27835"/>
    <lineage>
        <taxon>Eukaryota</taxon>
        <taxon>Metazoa</taxon>
        <taxon>Ecdysozoa</taxon>
        <taxon>Nematoda</taxon>
        <taxon>Chromadorea</taxon>
        <taxon>Rhabditida</taxon>
        <taxon>Rhabditina</taxon>
        <taxon>Rhabditomorpha</taxon>
        <taxon>Strongyloidea</taxon>
        <taxon>Heligmosomidae</taxon>
        <taxon>Nippostrongylus</taxon>
    </lineage>
</organism>
<dbReference type="AlphaFoldDB" id="A0A0N4XRE5"/>
<accession>A0A0N4XRE5</accession>
<reference evidence="3" key="1">
    <citation type="submission" date="2017-02" db="UniProtKB">
        <authorList>
            <consortium name="WormBaseParasite"/>
        </authorList>
    </citation>
    <scope>IDENTIFICATION</scope>
</reference>